<feature type="compositionally biased region" description="Acidic residues" evidence="1">
    <location>
        <begin position="93"/>
        <end position="112"/>
    </location>
</feature>
<dbReference type="AlphaFoldDB" id="A0A383W2S6"/>
<accession>A0A383W2S6</accession>
<protein>
    <recommendedName>
        <fullName evidence="4">Casein kinase substrate phosphoprotein PP28 domain-containing protein</fullName>
    </recommendedName>
</protein>
<feature type="compositionally biased region" description="Basic and acidic residues" evidence="1">
    <location>
        <begin position="133"/>
        <end position="163"/>
    </location>
</feature>
<gene>
    <name evidence="2" type="ORF">BQ4739_LOCUS12057</name>
</gene>
<reference evidence="2 3" key="1">
    <citation type="submission" date="2016-10" db="EMBL/GenBank/DDBJ databases">
        <authorList>
            <person name="Cai Z."/>
        </authorList>
    </citation>
    <scope>NUCLEOTIDE SEQUENCE [LARGE SCALE GENOMIC DNA]</scope>
</reference>
<proteinExistence type="predicted"/>
<feature type="region of interest" description="Disordered" evidence="1">
    <location>
        <begin position="1"/>
        <end position="187"/>
    </location>
</feature>
<feature type="compositionally biased region" description="Basic residues" evidence="1">
    <location>
        <begin position="1"/>
        <end position="19"/>
    </location>
</feature>
<name>A0A383W2S6_TETOB</name>
<dbReference type="EMBL" id="FNXT01001090">
    <property type="protein sequence ID" value="SZX71955.1"/>
    <property type="molecule type" value="Genomic_DNA"/>
</dbReference>
<evidence type="ECO:0000313" key="2">
    <source>
        <dbReference type="EMBL" id="SZX71955.1"/>
    </source>
</evidence>
<evidence type="ECO:0008006" key="4">
    <source>
        <dbReference type="Google" id="ProtNLM"/>
    </source>
</evidence>
<feature type="compositionally biased region" description="Low complexity" evidence="1">
    <location>
        <begin position="72"/>
        <end position="87"/>
    </location>
</feature>
<evidence type="ECO:0000256" key="1">
    <source>
        <dbReference type="SAM" id="MobiDB-lite"/>
    </source>
</evidence>
<sequence length="187" mass="20627">MGKTRGHGSRRGAYRGSKGRGKEDEDSEEEIEPQRGLGGQRSNVGMLPPSDSGSEDEGEEGKEGEAADKQKQQASSSKGGQSKTAGKLPPSGSEDDEDEDESSEEESSEEPLNEYLASAPRKKKVVEEEPDPEQIRKDMERLELIKQKREQDRLKRIADEGWDRFAPISDTNKPPGHVPSDHPSNKE</sequence>
<organism evidence="2 3">
    <name type="scientific">Tetradesmus obliquus</name>
    <name type="common">Green alga</name>
    <name type="synonym">Acutodesmus obliquus</name>
    <dbReference type="NCBI Taxonomy" id="3088"/>
    <lineage>
        <taxon>Eukaryota</taxon>
        <taxon>Viridiplantae</taxon>
        <taxon>Chlorophyta</taxon>
        <taxon>core chlorophytes</taxon>
        <taxon>Chlorophyceae</taxon>
        <taxon>CS clade</taxon>
        <taxon>Sphaeropleales</taxon>
        <taxon>Scenedesmaceae</taxon>
        <taxon>Tetradesmus</taxon>
    </lineage>
</organism>
<dbReference type="Proteomes" id="UP000256970">
    <property type="component" value="Unassembled WGS sequence"/>
</dbReference>
<feature type="compositionally biased region" description="Basic and acidic residues" evidence="1">
    <location>
        <begin position="61"/>
        <end position="71"/>
    </location>
</feature>
<keyword evidence="3" id="KW-1185">Reference proteome</keyword>
<evidence type="ECO:0000313" key="3">
    <source>
        <dbReference type="Proteomes" id="UP000256970"/>
    </source>
</evidence>